<reference evidence="1 2" key="1">
    <citation type="submission" date="2019-06" db="EMBL/GenBank/DDBJ databases">
        <title>Sorghum-associated microbial communities from plants grown in Nebraska, USA.</title>
        <authorList>
            <person name="Schachtman D."/>
        </authorList>
    </citation>
    <scope>NUCLEOTIDE SEQUENCE [LARGE SCALE GENOMIC DNA]</scope>
    <source>
        <strain evidence="1 2">T529</strain>
    </source>
</reference>
<dbReference type="OrthoDB" id="6025200at2"/>
<evidence type="ECO:0000313" key="1">
    <source>
        <dbReference type="EMBL" id="TWD77949.1"/>
    </source>
</evidence>
<organism evidence="1 2">
    <name type="scientific">Variovorax beijingensis</name>
    <dbReference type="NCBI Taxonomy" id="2496117"/>
    <lineage>
        <taxon>Bacteria</taxon>
        <taxon>Pseudomonadati</taxon>
        <taxon>Pseudomonadota</taxon>
        <taxon>Betaproteobacteria</taxon>
        <taxon>Burkholderiales</taxon>
        <taxon>Comamonadaceae</taxon>
        <taxon>Variovorax</taxon>
    </lineage>
</organism>
<comment type="caution">
    <text evidence="1">The sequence shown here is derived from an EMBL/GenBank/DDBJ whole genome shotgun (WGS) entry which is preliminary data.</text>
</comment>
<proteinExistence type="predicted"/>
<dbReference type="EMBL" id="VIVL01000008">
    <property type="protein sequence ID" value="TWD77949.1"/>
    <property type="molecule type" value="Genomic_DNA"/>
</dbReference>
<sequence length="71" mass="8114">MTPAKKTMTLNLTDAEMTVLEQLAAEKDITKTALLRQALRLYQLLDSRTKAGEKLFFEDEKSKEKKEVVVL</sequence>
<dbReference type="RefSeq" id="WP_145745738.1">
    <property type="nucleotide sequence ID" value="NZ_VIVL01000008.1"/>
</dbReference>
<accession>A0A561BGE0</accession>
<gene>
    <name evidence="1" type="ORF">FB547_1084</name>
</gene>
<dbReference type="AlphaFoldDB" id="A0A561BGE0"/>
<evidence type="ECO:0000313" key="2">
    <source>
        <dbReference type="Proteomes" id="UP000319722"/>
    </source>
</evidence>
<name>A0A561BGE0_9BURK</name>
<dbReference type="Proteomes" id="UP000319722">
    <property type="component" value="Unassembled WGS sequence"/>
</dbReference>
<protein>
    <submittedName>
        <fullName evidence="1">Transcriptional regulator</fullName>
    </submittedName>
</protein>